<organism evidence="1 2">
    <name type="scientific">Aliikangiella maris</name>
    <dbReference type="NCBI Taxonomy" id="3162458"/>
    <lineage>
        <taxon>Bacteria</taxon>
        <taxon>Pseudomonadati</taxon>
        <taxon>Pseudomonadota</taxon>
        <taxon>Gammaproteobacteria</taxon>
        <taxon>Oceanospirillales</taxon>
        <taxon>Pleioneaceae</taxon>
        <taxon>Aliikangiella</taxon>
    </lineage>
</organism>
<accession>A0ABV2BZ48</accession>
<protein>
    <submittedName>
        <fullName evidence="1">Sodium-dependent bicarbonate transport family permease</fullName>
    </submittedName>
</protein>
<dbReference type="EMBL" id="JBEVCJ010000039">
    <property type="protein sequence ID" value="MET1257203.1"/>
    <property type="molecule type" value="Genomic_DNA"/>
</dbReference>
<dbReference type="Proteomes" id="UP001548189">
    <property type="component" value="Unassembled WGS sequence"/>
</dbReference>
<dbReference type="InterPro" id="IPR010293">
    <property type="entry name" value="Sbt_1"/>
</dbReference>
<proteinExistence type="predicted"/>
<name>A0ABV2BZ48_9GAMM</name>
<comment type="caution">
    <text evidence="1">The sequence shown here is derived from an EMBL/GenBank/DDBJ whole genome shotgun (WGS) entry which is preliminary data.</text>
</comment>
<evidence type="ECO:0000313" key="2">
    <source>
        <dbReference type="Proteomes" id="UP001548189"/>
    </source>
</evidence>
<dbReference type="PANTHER" id="PTHR40400">
    <property type="entry name" value="SLR1512 PROTEIN"/>
    <property type="match status" value="1"/>
</dbReference>
<sequence length="310" mass="33183">MQLDIIVLFFILGFIAKLIGSGLKLPDGFHHGISVFLMLAIGLKGGAALAENLSSGLLIKASFFILLGMFLPFIVFPILRWIGDFAAKDAASIAAHYGSVSIGTYAVAVALLESQQISYESYFPLFVVLLEFPAMFVAVYLANQKSQSIPVKQWVSHILKNESIVLLFGGLIIGLVAHEQSSKLTPLFSELFSGVLALFLLCMGMDAAAKVNDLKKDAPFLMAVGTFGPMVNGLIGGVFASLLGLSAGGIFLTIVLSASASYIAVPIAMRSLIPDANHSYGMTTSLGITFPFNILVGMPVYWIMAEWFAK</sequence>
<gene>
    <name evidence="1" type="ORF">ABVT43_18810</name>
</gene>
<evidence type="ECO:0000313" key="1">
    <source>
        <dbReference type="EMBL" id="MET1257203.1"/>
    </source>
</evidence>
<dbReference type="PANTHER" id="PTHR40400:SF1">
    <property type="entry name" value="SLR1512 PROTEIN"/>
    <property type="match status" value="1"/>
</dbReference>
<dbReference type="Pfam" id="PF05982">
    <property type="entry name" value="Sbt_1"/>
    <property type="match status" value="1"/>
</dbReference>
<keyword evidence="2" id="KW-1185">Reference proteome</keyword>
<reference evidence="1 2" key="1">
    <citation type="submission" date="2024-06" db="EMBL/GenBank/DDBJ databases">
        <authorList>
            <person name="Li F."/>
        </authorList>
    </citation>
    <scope>NUCLEOTIDE SEQUENCE [LARGE SCALE GENOMIC DNA]</scope>
    <source>
        <strain evidence="1 2">GXAS 311</strain>
    </source>
</reference>